<reference evidence="1" key="1">
    <citation type="submission" date="2022-02" db="EMBL/GenBank/DDBJ databases">
        <title>Plant Genome Project.</title>
        <authorList>
            <person name="Zhang R.-G."/>
        </authorList>
    </citation>
    <scope>NUCLEOTIDE SEQUENCE</scope>
    <source>
        <strain evidence="1">AT1</strain>
    </source>
</reference>
<keyword evidence="2" id="KW-1185">Reference proteome</keyword>
<proteinExistence type="predicted"/>
<organism evidence="1 2">
    <name type="scientific">Rhododendron molle</name>
    <name type="common">Chinese azalea</name>
    <name type="synonym">Azalea mollis</name>
    <dbReference type="NCBI Taxonomy" id="49168"/>
    <lineage>
        <taxon>Eukaryota</taxon>
        <taxon>Viridiplantae</taxon>
        <taxon>Streptophyta</taxon>
        <taxon>Embryophyta</taxon>
        <taxon>Tracheophyta</taxon>
        <taxon>Spermatophyta</taxon>
        <taxon>Magnoliopsida</taxon>
        <taxon>eudicotyledons</taxon>
        <taxon>Gunneridae</taxon>
        <taxon>Pentapetalae</taxon>
        <taxon>asterids</taxon>
        <taxon>Ericales</taxon>
        <taxon>Ericaceae</taxon>
        <taxon>Ericoideae</taxon>
        <taxon>Rhodoreae</taxon>
        <taxon>Rhododendron</taxon>
    </lineage>
</organism>
<sequence length="58" mass="6741">MYDMFEEQVEMPVDKAVDTLVRLGLVTTKIDDDKVRLQAIPCPKAYDVLKQRWNTLLS</sequence>
<evidence type="ECO:0000313" key="2">
    <source>
        <dbReference type="Proteomes" id="UP001062846"/>
    </source>
</evidence>
<evidence type="ECO:0000313" key="1">
    <source>
        <dbReference type="EMBL" id="KAI8572982.1"/>
    </source>
</evidence>
<accession>A0ACC0Q835</accession>
<dbReference type="EMBL" id="CM046388">
    <property type="protein sequence ID" value="KAI8572982.1"/>
    <property type="molecule type" value="Genomic_DNA"/>
</dbReference>
<protein>
    <submittedName>
        <fullName evidence="1">Uncharacterized protein</fullName>
    </submittedName>
</protein>
<name>A0ACC0Q835_RHOML</name>
<comment type="caution">
    <text evidence="1">The sequence shown here is derived from an EMBL/GenBank/DDBJ whole genome shotgun (WGS) entry which is preliminary data.</text>
</comment>
<dbReference type="Proteomes" id="UP001062846">
    <property type="component" value="Chromosome 1"/>
</dbReference>
<gene>
    <name evidence="1" type="ORF">RHMOL_Rhmol01G0243500</name>
</gene>